<dbReference type="SUPFAM" id="SSF48695">
    <property type="entry name" value="Multiheme cytochromes"/>
    <property type="match status" value="1"/>
</dbReference>
<evidence type="ECO:0000313" key="4">
    <source>
        <dbReference type="Proteomes" id="UP000030652"/>
    </source>
</evidence>
<evidence type="ECO:0000259" key="2">
    <source>
        <dbReference type="Pfam" id="PF13435"/>
    </source>
</evidence>
<keyword evidence="1" id="KW-1133">Transmembrane helix</keyword>
<feature type="transmembrane region" description="Helical" evidence="1">
    <location>
        <begin position="12"/>
        <end position="33"/>
    </location>
</feature>
<dbReference type="InterPro" id="IPR036280">
    <property type="entry name" value="Multihaem_cyt_sf"/>
</dbReference>
<dbReference type="InterPro" id="IPR023155">
    <property type="entry name" value="Cyt_c-552/4"/>
</dbReference>
<evidence type="ECO:0000256" key="1">
    <source>
        <dbReference type="SAM" id="Phobius"/>
    </source>
</evidence>
<comment type="caution">
    <text evidence="3">The sequence shown here is derived from an EMBL/GenBank/DDBJ whole genome shotgun (WGS) entry which is preliminary data.</text>
</comment>
<gene>
    <name evidence="3" type="ORF">SCABRO_00611</name>
</gene>
<keyword evidence="1" id="KW-0472">Membrane</keyword>
<accession>A0A0B0ELT6</accession>
<sequence length="111" mass="12758">MINKLPHIKAFLHIFGIAAIVIITAISPGCGLFQKMLTSMDMHPELVKRSEEFPGSHKCGDCHIDIYKEWSESTHSKSYINEEFRVATNNYEFEFCIRCHAPETVFLPLKK</sequence>
<organism evidence="3 4">
    <name type="scientific">Candidatus Scalindua brodae</name>
    <dbReference type="NCBI Taxonomy" id="237368"/>
    <lineage>
        <taxon>Bacteria</taxon>
        <taxon>Pseudomonadati</taxon>
        <taxon>Planctomycetota</taxon>
        <taxon>Candidatus Brocadiia</taxon>
        <taxon>Candidatus Brocadiales</taxon>
        <taxon>Candidatus Scalinduaceae</taxon>
        <taxon>Candidatus Scalindua</taxon>
    </lineage>
</organism>
<keyword evidence="1" id="KW-0812">Transmembrane</keyword>
<name>A0A0B0ELT6_9BACT</name>
<dbReference type="Proteomes" id="UP000030652">
    <property type="component" value="Unassembled WGS sequence"/>
</dbReference>
<protein>
    <submittedName>
        <fullName evidence="3">Putative heme protein</fullName>
    </submittedName>
</protein>
<dbReference type="Gene3D" id="1.10.1130.10">
    <property type="entry name" value="Flavocytochrome C3, Chain A"/>
    <property type="match status" value="1"/>
</dbReference>
<dbReference type="AlphaFoldDB" id="A0A0B0ELT6"/>
<dbReference type="Pfam" id="PF13435">
    <property type="entry name" value="Cytochrome_C554"/>
    <property type="match status" value="1"/>
</dbReference>
<feature type="domain" description="Cytochrome c-552/4" evidence="2">
    <location>
        <begin position="58"/>
        <end position="102"/>
    </location>
</feature>
<evidence type="ECO:0000313" key="3">
    <source>
        <dbReference type="EMBL" id="KHE93569.1"/>
    </source>
</evidence>
<feature type="non-terminal residue" evidence="3">
    <location>
        <position position="111"/>
    </location>
</feature>
<proteinExistence type="predicted"/>
<dbReference type="EMBL" id="JRYO01000046">
    <property type="protein sequence ID" value="KHE93569.1"/>
    <property type="molecule type" value="Genomic_DNA"/>
</dbReference>
<reference evidence="3 4" key="1">
    <citation type="submission" date="2014-10" db="EMBL/GenBank/DDBJ databases">
        <title>Draft genome of anammox bacterium scalindua brodae, obtained using differential coverage binning of sequence data from two enrichment reactors.</title>
        <authorList>
            <person name="Speth D.R."/>
            <person name="Russ L."/>
            <person name="Kartal B."/>
            <person name="Op den Camp H.J."/>
            <person name="Dutilh B.E."/>
            <person name="Jetten M.S."/>
        </authorList>
    </citation>
    <scope>NUCLEOTIDE SEQUENCE [LARGE SCALE GENOMIC DNA]</scope>
    <source>
        <strain evidence="3">RU1</strain>
    </source>
</reference>